<proteinExistence type="inferred from homology"/>
<keyword evidence="6" id="KW-0568">Pathogenesis-related protein</keyword>
<comment type="similarity">
    <text evidence="2">Belongs to the CRISP family.</text>
</comment>
<dbReference type="PANTHER" id="PTHR10334">
    <property type="entry name" value="CYSTEINE-RICH SECRETORY PROTEIN-RELATED"/>
    <property type="match status" value="1"/>
</dbReference>
<feature type="domain" description="SCP" evidence="8">
    <location>
        <begin position="34"/>
        <end position="170"/>
    </location>
</feature>
<dbReference type="Pfam" id="PF00188">
    <property type="entry name" value="CAP"/>
    <property type="match status" value="1"/>
</dbReference>
<dbReference type="CDD" id="cd05381">
    <property type="entry name" value="CAP_PR-1"/>
    <property type="match status" value="1"/>
</dbReference>
<evidence type="ECO:0000256" key="1">
    <source>
        <dbReference type="ARBA" id="ARBA00003143"/>
    </source>
</evidence>
<evidence type="ECO:0000259" key="8">
    <source>
        <dbReference type="SMART" id="SM00198"/>
    </source>
</evidence>
<evidence type="ECO:0000313" key="10">
    <source>
        <dbReference type="Proteomes" id="UP000594263"/>
    </source>
</evidence>
<dbReference type="FunFam" id="3.40.33.10:FF:000006">
    <property type="entry name" value="Putative pathogenesis-related protein 1"/>
    <property type="match status" value="1"/>
</dbReference>
<dbReference type="PROSITE" id="PS01009">
    <property type="entry name" value="CRISP_1"/>
    <property type="match status" value="1"/>
</dbReference>
<dbReference type="OMA" id="RRADRTW"/>
<evidence type="ECO:0000313" key="9">
    <source>
        <dbReference type="EnsemblPlants" id="Kaladp0037s0047.1.v1.1.CDS.1"/>
    </source>
</evidence>
<keyword evidence="10" id="KW-1185">Reference proteome</keyword>
<dbReference type="InterPro" id="IPR018244">
    <property type="entry name" value="Allrgn_V5/Tpx1_CS"/>
</dbReference>
<accession>A0A7N0ZU73</accession>
<dbReference type="Gramene" id="Kaladp0037s0047.1.v1.1">
    <property type="protein sequence ID" value="Kaladp0037s0047.1.v1.1.CDS.1"/>
    <property type="gene ID" value="Kaladp0037s0047.v1.1"/>
</dbReference>
<reference evidence="9" key="1">
    <citation type="submission" date="2021-01" db="UniProtKB">
        <authorList>
            <consortium name="EnsemblPlants"/>
        </authorList>
    </citation>
    <scope>IDENTIFICATION</scope>
</reference>
<evidence type="ECO:0000256" key="2">
    <source>
        <dbReference type="ARBA" id="ARBA00009923"/>
    </source>
</evidence>
<evidence type="ECO:0000256" key="5">
    <source>
        <dbReference type="ARBA" id="ARBA00023157"/>
    </source>
</evidence>
<dbReference type="PRINTS" id="PR00838">
    <property type="entry name" value="V5ALLERGEN"/>
</dbReference>
<dbReference type="AlphaFoldDB" id="A0A7N0ZU73"/>
<dbReference type="Gene3D" id="3.40.33.10">
    <property type="entry name" value="CAP"/>
    <property type="match status" value="1"/>
</dbReference>
<dbReference type="SUPFAM" id="SSF55797">
    <property type="entry name" value="PR-1-like"/>
    <property type="match status" value="1"/>
</dbReference>
<dbReference type="InterPro" id="IPR002413">
    <property type="entry name" value="V5_allergen-like"/>
</dbReference>
<dbReference type="InterPro" id="IPR001283">
    <property type="entry name" value="CRISP-related"/>
</dbReference>
<organism evidence="9 10">
    <name type="scientific">Kalanchoe fedtschenkoi</name>
    <name type="common">Lavender scallops</name>
    <name type="synonym">South American air plant</name>
    <dbReference type="NCBI Taxonomy" id="63787"/>
    <lineage>
        <taxon>Eukaryota</taxon>
        <taxon>Viridiplantae</taxon>
        <taxon>Streptophyta</taxon>
        <taxon>Embryophyta</taxon>
        <taxon>Tracheophyta</taxon>
        <taxon>Spermatophyta</taxon>
        <taxon>Magnoliopsida</taxon>
        <taxon>eudicotyledons</taxon>
        <taxon>Gunneridae</taxon>
        <taxon>Pentapetalae</taxon>
        <taxon>Saxifragales</taxon>
        <taxon>Crassulaceae</taxon>
        <taxon>Kalanchoe</taxon>
    </lineage>
</organism>
<sequence length="174" mass="18986">MKLSHSLTILTATCLLSLITLCASAPRPDRPPPSDGSQFLAAHNAARASLGAGLRPLVWDPEVAKFAQSYANMRKGDCALRHSSNMKYGENIFWGSGSQWAPAQAVGAWFSEKRWYNYGSTSCARGQMCGHYTQIVWRSTQRLGCAKVVCSGGKGVFITCNYDPPGNYVGERPY</sequence>
<dbReference type="InterPro" id="IPR014044">
    <property type="entry name" value="CAP_dom"/>
</dbReference>
<comment type="function">
    <text evidence="1">Probably involved in the defense reaction of plants against pathogens.</text>
</comment>
<dbReference type="PROSITE" id="PS01010">
    <property type="entry name" value="CRISP_2"/>
    <property type="match status" value="1"/>
</dbReference>
<evidence type="ECO:0000256" key="6">
    <source>
        <dbReference type="ARBA" id="ARBA00023265"/>
    </source>
</evidence>
<name>A0A7N0ZU73_KALFE</name>
<dbReference type="InterPro" id="IPR035940">
    <property type="entry name" value="CAP_sf"/>
</dbReference>
<dbReference type="Proteomes" id="UP000594263">
    <property type="component" value="Unplaced"/>
</dbReference>
<feature type="signal peptide" evidence="7">
    <location>
        <begin position="1"/>
        <end position="24"/>
    </location>
</feature>
<dbReference type="GO" id="GO:0005576">
    <property type="term" value="C:extracellular region"/>
    <property type="evidence" value="ECO:0007669"/>
    <property type="project" value="InterPro"/>
</dbReference>
<keyword evidence="4" id="KW-0611">Plant defense</keyword>
<dbReference type="SMART" id="SM00198">
    <property type="entry name" value="SCP"/>
    <property type="match status" value="1"/>
</dbReference>
<evidence type="ECO:0000256" key="3">
    <source>
        <dbReference type="ARBA" id="ARBA00022729"/>
    </source>
</evidence>
<dbReference type="PRINTS" id="PR00837">
    <property type="entry name" value="V5TPXLIKE"/>
</dbReference>
<keyword evidence="3 7" id="KW-0732">Signal</keyword>
<dbReference type="EnsemblPlants" id="Kaladp0037s0047.1.v1.1">
    <property type="protein sequence ID" value="Kaladp0037s0047.1.v1.1.CDS.1"/>
    <property type="gene ID" value="Kaladp0037s0047.v1.1"/>
</dbReference>
<feature type="chain" id="PRO_5029810717" description="SCP domain-containing protein" evidence="7">
    <location>
        <begin position="25"/>
        <end position="174"/>
    </location>
</feature>
<evidence type="ECO:0000256" key="7">
    <source>
        <dbReference type="SAM" id="SignalP"/>
    </source>
</evidence>
<keyword evidence="5" id="KW-1015">Disulfide bond</keyword>
<protein>
    <recommendedName>
        <fullName evidence="8">SCP domain-containing protein</fullName>
    </recommendedName>
</protein>
<dbReference type="GO" id="GO:0098542">
    <property type="term" value="P:defense response to other organism"/>
    <property type="evidence" value="ECO:0007669"/>
    <property type="project" value="UniProtKB-ARBA"/>
</dbReference>
<evidence type="ECO:0000256" key="4">
    <source>
        <dbReference type="ARBA" id="ARBA00022821"/>
    </source>
</evidence>